<name>A0AB39S6K8_9ACTN</name>
<gene>
    <name evidence="2" type="ORF">AB5J50_19200</name>
</gene>
<reference evidence="2" key="1">
    <citation type="submission" date="2024-07" db="EMBL/GenBank/DDBJ databases">
        <authorList>
            <person name="Yu S.T."/>
        </authorList>
    </citation>
    <scope>NUCLEOTIDE SEQUENCE</scope>
    <source>
        <strain evidence="2">R35</strain>
    </source>
</reference>
<dbReference type="PROSITE" id="PS50943">
    <property type="entry name" value="HTH_CROC1"/>
    <property type="match status" value="1"/>
</dbReference>
<dbReference type="AlphaFoldDB" id="A0AB39S6K8"/>
<dbReference type="InterPro" id="IPR001387">
    <property type="entry name" value="Cro/C1-type_HTH"/>
</dbReference>
<sequence>MAVRLCRLQSEEVRMPPRSNPSERQRRLGLELRKLRDRAGLSGHEAGALLDADRARISNIEAGRVDVSRNRLYMLLREYDCPPGPLFEGIMQMAGERGKGWWDEFKDTAGPTARDLAELESRSAVLRTHEPLFIPGMLQTEEYARAVLSETESDPQRADRYVEFRLARQRILAEGTPVTYRAVIYEAALHAQIGGPKVMREQLLRLIEVSRLPNVTVQVFPFEAGVYSAYSRAFAIFGGVTPELDTVYLEHPTNSLFLRDGDQLDEYAKMFERLSELALPSIDPESAPETHRSRDSLSLIQHVMYAL</sequence>
<dbReference type="EMBL" id="CP163440">
    <property type="protein sequence ID" value="XDQ62774.1"/>
    <property type="molecule type" value="Genomic_DNA"/>
</dbReference>
<evidence type="ECO:0000313" key="2">
    <source>
        <dbReference type="EMBL" id="XDQ62774.1"/>
    </source>
</evidence>
<feature type="domain" description="HTH cro/C1-type" evidence="1">
    <location>
        <begin position="32"/>
        <end position="86"/>
    </location>
</feature>
<accession>A0AB39S6K8</accession>
<organism evidence="2">
    <name type="scientific">Streptomyces sp. R35</name>
    <dbReference type="NCBI Taxonomy" id="3238630"/>
    <lineage>
        <taxon>Bacteria</taxon>
        <taxon>Bacillati</taxon>
        <taxon>Actinomycetota</taxon>
        <taxon>Actinomycetes</taxon>
        <taxon>Kitasatosporales</taxon>
        <taxon>Streptomycetaceae</taxon>
        <taxon>Streptomyces</taxon>
    </lineage>
</organism>
<evidence type="ECO:0000259" key="1">
    <source>
        <dbReference type="PROSITE" id="PS50943"/>
    </source>
</evidence>
<dbReference type="Pfam" id="PF19054">
    <property type="entry name" value="DUF5753"/>
    <property type="match status" value="1"/>
</dbReference>
<dbReference type="Pfam" id="PF13560">
    <property type="entry name" value="HTH_31"/>
    <property type="match status" value="1"/>
</dbReference>
<proteinExistence type="predicted"/>
<dbReference type="SMART" id="SM00530">
    <property type="entry name" value="HTH_XRE"/>
    <property type="match status" value="1"/>
</dbReference>
<dbReference type="Gene3D" id="1.10.260.40">
    <property type="entry name" value="lambda repressor-like DNA-binding domains"/>
    <property type="match status" value="1"/>
</dbReference>
<dbReference type="InterPro" id="IPR043917">
    <property type="entry name" value="DUF5753"/>
</dbReference>
<dbReference type="InterPro" id="IPR010982">
    <property type="entry name" value="Lambda_DNA-bd_dom_sf"/>
</dbReference>
<dbReference type="CDD" id="cd00093">
    <property type="entry name" value="HTH_XRE"/>
    <property type="match status" value="1"/>
</dbReference>
<dbReference type="GO" id="GO:0003677">
    <property type="term" value="F:DNA binding"/>
    <property type="evidence" value="ECO:0007669"/>
    <property type="project" value="InterPro"/>
</dbReference>
<dbReference type="RefSeq" id="WP_369259642.1">
    <property type="nucleotide sequence ID" value="NZ_CP163440.1"/>
</dbReference>
<protein>
    <submittedName>
        <fullName evidence="2">Helix-turn-helix domain-containing protein</fullName>
    </submittedName>
</protein>
<dbReference type="SUPFAM" id="SSF47413">
    <property type="entry name" value="lambda repressor-like DNA-binding domains"/>
    <property type="match status" value="1"/>
</dbReference>